<name>A0A0A2C5D3_PROMR</name>
<comment type="caution">
    <text evidence="1">The sequence shown here is derived from an EMBL/GenBank/DDBJ whole genome shotgun (WGS) entry which is preliminary data.</text>
</comment>
<dbReference type="AlphaFoldDB" id="A0A0A2C5D3"/>
<reference evidence="2" key="1">
    <citation type="journal article" date="2014" name="Sci. Data">
        <title>Genomes of diverse isolates of the marine cyanobacterium Prochlorococcus.</title>
        <authorList>
            <person name="Biller S."/>
            <person name="Berube P."/>
            <person name="Thompson J."/>
            <person name="Kelly L."/>
            <person name="Roggensack S."/>
            <person name="Awad L."/>
            <person name="Roache-Johnson K."/>
            <person name="Ding H."/>
            <person name="Giovannoni S.J."/>
            <person name="Moore L.R."/>
            <person name="Chisholm S.W."/>
        </authorList>
    </citation>
    <scope>NUCLEOTIDE SEQUENCE [LARGE SCALE GENOMIC DNA]</scope>
    <source>
        <strain evidence="2">PAC1</strain>
    </source>
</reference>
<evidence type="ECO:0000313" key="1">
    <source>
        <dbReference type="EMBL" id="KGG19874.1"/>
    </source>
</evidence>
<dbReference type="SUPFAM" id="SSF53335">
    <property type="entry name" value="S-adenosyl-L-methionine-dependent methyltransferases"/>
    <property type="match status" value="1"/>
</dbReference>
<dbReference type="PANTHER" id="PTHR20974">
    <property type="entry name" value="UPF0585 PROTEIN CG18661"/>
    <property type="match status" value="1"/>
</dbReference>
<keyword evidence="1" id="KW-0808">Transferase</keyword>
<dbReference type="GO" id="GO:0008168">
    <property type="term" value="F:methyltransferase activity"/>
    <property type="evidence" value="ECO:0007669"/>
    <property type="project" value="UniProtKB-KW"/>
</dbReference>
<dbReference type="Pfam" id="PF06080">
    <property type="entry name" value="DUF938"/>
    <property type="match status" value="1"/>
</dbReference>
<dbReference type="PANTHER" id="PTHR20974:SF0">
    <property type="entry name" value="UPF0585 PROTEIN CG18661"/>
    <property type="match status" value="1"/>
</dbReference>
<dbReference type="Proteomes" id="UP000030392">
    <property type="component" value="Unassembled WGS sequence"/>
</dbReference>
<proteinExistence type="predicted"/>
<dbReference type="InterPro" id="IPR010342">
    <property type="entry name" value="DUF938"/>
</dbReference>
<dbReference type="EMBL" id="JNAX01000015">
    <property type="protein sequence ID" value="KGG19874.1"/>
    <property type="molecule type" value="Genomic_DNA"/>
</dbReference>
<dbReference type="RefSeq" id="WP_036907808.1">
    <property type="nucleotide sequence ID" value="NZ_CP138967.1"/>
</dbReference>
<keyword evidence="1" id="KW-0489">Methyltransferase</keyword>
<dbReference type="GO" id="GO:0032259">
    <property type="term" value="P:methylation"/>
    <property type="evidence" value="ECO:0007669"/>
    <property type="project" value="UniProtKB-KW"/>
</dbReference>
<protein>
    <submittedName>
        <fullName evidence="1">SAM-dependent methyltransferase</fullName>
    </submittedName>
</protein>
<evidence type="ECO:0000313" key="2">
    <source>
        <dbReference type="Proteomes" id="UP000030392"/>
    </source>
</evidence>
<dbReference type="InterPro" id="IPR029063">
    <property type="entry name" value="SAM-dependent_MTases_sf"/>
</dbReference>
<sequence>MVNINPDYRLNFPATTRNRDSIAEVLSNYISPNCWLLEIASGSGQHGVFFQKKFPSITWQTSDPEFEHRQSINSWIRHEGLYSKMPEPLNLDVDMRPWSITNRLGTLIKGIVCINMIHISPWSCTRSLFEESKKYLDQSNFLMLYGPFLRKEKQTSESNLNFDQSLKIQNPLWGLRNLEEVNDIASENGFNLDNVIDMPANNLSVIYRIR</sequence>
<organism evidence="1 2">
    <name type="scientific">Prochlorococcus marinus str. PAC1</name>
    <dbReference type="NCBI Taxonomy" id="59924"/>
    <lineage>
        <taxon>Bacteria</taxon>
        <taxon>Bacillati</taxon>
        <taxon>Cyanobacteriota</taxon>
        <taxon>Cyanophyceae</taxon>
        <taxon>Synechococcales</taxon>
        <taxon>Prochlorococcaceae</taxon>
        <taxon>Prochlorococcus</taxon>
    </lineage>
</organism>
<gene>
    <name evidence="1" type="ORF">EV03_2264</name>
</gene>
<accession>A0A0A2C5D3</accession>